<gene>
    <name evidence="3" type="ORF">GCM10012282_03940</name>
</gene>
<dbReference type="PROSITE" id="PS51257">
    <property type="entry name" value="PROKAR_LIPOPROTEIN"/>
    <property type="match status" value="1"/>
</dbReference>
<keyword evidence="4" id="KW-1185">Reference proteome</keyword>
<feature type="transmembrane region" description="Helical" evidence="1">
    <location>
        <begin position="72"/>
        <end position="92"/>
    </location>
</feature>
<feature type="transmembrane region" description="Helical" evidence="1">
    <location>
        <begin position="12"/>
        <end position="33"/>
    </location>
</feature>
<comment type="caution">
    <text evidence="3">The sequence shown here is derived from an EMBL/GenBank/DDBJ whole genome shotgun (WGS) entry which is preliminary data.</text>
</comment>
<evidence type="ECO:0000313" key="4">
    <source>
        <dbReference type="Proteomes" id="UP000625682"/>
    </source>
</evidence>
<reference evidence="3" key="2">
    <citation type="submission" date="2020-09" db="EMBL/GenBank/DDBJ databases">
        <authorList>
            <person name="Sun Q."/>
            <person name="Zhou Y."/>
        </authorList>
    </citation>
    <scope>NUCLEOTIDE SEQUENCE</scope>
    <source>
        <strain evidence="3">CGMCC 4.7272</strain>
    </source>
</reference>
<evidence type="ECO:0000256" key="1">
    <source>
        <dbReference type="SAM" id="Phobius"/>
    </source>
</evidence>
<keyword evidence="1" id="KW-0812">Transmembrane</keyword>
<evidence type="ECO:0000259" key="2">
    <source>
        <dbReference type="Pfam" id="PF03372"/>
    </source>
</evidence>
<protein>
    <recommendedName>
        <fullName evidence="2">Endonuclease/exonuclease/phosphatase domain-containing protein</fullName>
    </recommendedName>
</protein>
<dbReference type="InterPro" id="IPR036691">
    <property type="entry name" value="Endo/exonu/phosph_ase_sf"/>
</dbReference>
<dbReference type="InterPro" id="IPR005135">
    <property type="entry name" value="Endo/exonuclease/phosphatase"/>
</dbReference>
<dbReference type="Proteomes" id="UP000625682">
    <property type="component" value="Unassembled WGS sequence"/>
</dbReference>
<feature type="domain" description="Endonuclease/exonuclease/phosphatase" evidence="2">
    <location>
        <begin position="104"/>
        <end position="305"/>
    </location>
</feature>
<dbReference type="GO" id="GO:0003824">
    <property type="term" value="F:catalytic activity"/>
    <property type="evidence" value="ECO:0007669"/>
    <property type="project" value="InterPro"/>
</dbReference>
<dbReference type="Pfam" id="PF03372">
    <property type="entry name" value="Exo_endo_phos"/>
    <property type="match status" value="1"/>
</dbReference>
<feature type="transmembrane region" description="Helical" evidence="1">
    <location>
        <begin position="48"/>
        <end position="65"/>
    </location>
</feature>
<keyword evidence="1" id="KW-1133">Transmembrane helix</keyword>
<dbReference type="EMBL" id="BMMU01000001">
    <property type="protein sequence ID" value="GGJ10590.1"/>
    <property type="molecule type" value="Genomic_DNA"/>
</dbReference>
<name>A0A917KE25_9ACTN</name>
<dbReference type="SUPFAM" id="SSF56219">
    <property type="entry name" value="DNase I-like"/>
    <property type="match status" value="1"/>
</dbReference>
<reference evidence="3" key="1">
    <citation type="journal article" date="2014" name="Int. J. Syst. Evol. Microbiol.">
        <title>Complete genome sequence of Corynebacterium casei LMG S-19264T (=DSM 44701T), isolated from a smear-ripened cheese.</title>
        <authorList>
            <consortium name="US DOE Joint Genome Institute (JGI-PGF)"/>
            <person name="Walter F."/>
            <person name="Albersmeier A."/>
            <person name="Kalinowski J."/>
            <person name="Ruckert C."/>
        </authorList>
    </citation>
    <scope>NUCLEOTIDE SEQUENCE</scope>
    <source>
        <strain evidence="3">CGMCC 4.7272</strain>
    </source>
</reference>
<dbReference type="Gene3D" id="3.60.10.10">
    <property type="entry name" value="Endonuclease/exonuclease/phosphatase"/>
    <property type="match status" value="1"/>
</dbReference>
<evidence type="ECO:0000313" key="3">
    <source>
        <dbReference type="EMBL" id="GGJ10590.1"/>
    </source>
</evidence>
<sequence length="317" mass="32884">MVVRGDRRSLRWWEHGLAAGAIGVACLLALHSVVPNGVGRIGSALETFLPWLGVAVPLLACLALVKRSVGGLVACLLPALAWLWLFGGLWFASSSDAYDLTVVQHNVADDNSDPSGTAQALLATGADLVAVQELTPAARPVYEDVLGASHPHRAVHGTVGLWSSYPLTDVRAVDIRPAGFPGGWQRGLRATVGAPEGAVAVYVVHLPSIRLGASGFASAARDESAALLGARIADDPAVRLLVVGDLNGTVQDRGLDPLTSQLGAPEVGFAFSWPASLPVARIDQVLGRGVVVTEVSALDPTGSDHLPVVGRVRLGRG</sequence>
<dbReference type="AlphaFoldDB" id="A0A917KE25"/>
<dbReference type="RefSeq" id="WP_189145431.1">
    <property type="nucleotide sequence ID" value="NZ_BAABER010000004.1"/>
</dbReference>
<proteinExistence type="predicted"/>
<organism evidence="3 4">
    <name type="scientific">Streptomyces lacrimifluminis</name>
    <dbReference type="NCBI Taxonomy" id="1500077"/>
    <lineage>
        <taxon>Bacteria</taxon>
        <taxon>Bacillati</taxon>
        <taxon>Actinomycetota</taxon>
        <taxon>Actinomycetes</taxon>
        <taxon>Kitasatosporales</taxon>
        <taxon>Streptomycetaceae</taxon>
        <taxon>Streptomyces</taxon>
    </lineage>
</organism>
<accession>A0A917KE25</accession>
<keyword evidence="1" id="KW-0472">Membrane</keyword>